<dbReference type="PANTHER" id="PTHR38011:SF11">
    <property type="entry name" value="2,5-DIAMINO-6-RIBOSYLAMINO-4(3H)-PYRIMIDINONE 5'-PHOSPHATE REDUCTASE"/>
    <property type="match status" value="1"/>
</dbReference>
<feature type="domain" description="Bacterial bifunctional deaminase-reductase C-terminal" evidence="1">
    <location>
        <begin position="4"/>
        <end position="179"/>
    </location>
</feature>
<evidence type="ECO:0000313" key="3">
    <source>
        <dbReference type="Proteomes" id="UP001501509"/>
    </source>
</evidence>
<dbReference type="InterPro" id="IPR050765">
    <property type="entry name" value="Riboflavin_Biosynth_HTPR"/>
</dbReference>
<dbReference type="Pfam" id="PF01872">
    <property type="entry name" value="RibD_C"/>
    <property type="match status" value="1"/>
</dbReference>
<dbReference type="InterPro" id="IPR002734">
    <property type="entry name" value="RibDG_C"/>
</dbReference>
<evidence type="ECO:0000313" key="2">
    <source>
        <dbReference type="EMBL" id="GAA2602169.1"/>
    </source>
</evidence>
<dbReference type="InterPro" id="IPR024072">
    <property type="entry name" value="DHFR-like_dom_sf"/>
</dbReference>
<accession>A0ABN3PUW0</accession>
<reference evidence="2 3" key="1">
    <citation type="journal article" date="2019" name="Int. J. Syst. Evol. Microbiol.">
        <title>The Global Catalogue of Microorganisms (GCM) 10K type strain sequencing project: providing services to taxonomists for standard genome sequencing and annotation.</title>
        <authorList>
            <consortium name="The Broad Institute Genomics Platform"/>
            <consortium name="The Broad Institute Genome Sequencing Center for Infectious Disease"/>
            <person name="Wu L."/>
            <person name="Ma J."/>
        </authorList>
    </citation>
    <scope>NUCLEOTIDE SEQUENCE [LARGE SCALE GENOMIC DNA]</scope>
    <source>
        <strain evidence="2 3">JCM 6833</strain>
    </source>
</reference>
<gene>
    <name evidence="2" type="ORF">GCM10010411_39960</name>
</gene>
<proteinExistence type="predicted"/>
<protein>
    <submittedName>
        <fullName evidence="2">Dihydrofolate reductase family protein</fullName>
    </submittedName>
</protein>
<comment type="caution">
    <text evidence="2">The sequence shown here is derived from an EMBL/GenBank/DDBJ whole genome shotgun (WGS) entry which is preliminary data.</text>
</comment>
<sequence length="188" mass="21149">MRDLIVTENITLDGVIDATEGWFNVANDPDIDQTDLIETLREHTEAADGLLLGRVTFEQMRGYWPHQSDDPSGVSDYLNRVSKYVVSSTMQDPAWENTTILNGPLNDEIQALKSQPGKDIVTTGSIKLVHALINADLVDEYRLFVYPTVLGQGERLFPNATRIPKLHLAETRPFRSGITLLRYRPKTP</sequence>
<evidence type="ECO:0000259" key="1">
    <source>
        <dbReference type="Pfam" id="PF01872"/>
    </source>
</evidence>
<dbReference type="RefSeq" id="WP_344542919.1">
    <property type="nucleotide sequence ID" value="NZ_BAAATD010000005.1"/>
</dbReference>
<dbReference type="Gene3D" id="3.40.430.10">
    <property type="entry name" value="Dihydrofolate Reductase, subunit A"/>
    <property type="match status" value="1"/>
</dbReference>
<dbReference type="SUPFAM" id="SSF53597">
    <property type="entry name" value="Dihydrofolate reductase-like"/>
    <property type="match status" value="1"/>
</dbReference>
<dbReference type="Proteomes" id="UP001501509">
    <property type="component" value="Unassembled WGS sequence"/>
</dbReference>
<dbReference type="PANTHER" id="PTHR38011">
    <property type="entry name" value="DIHYDROFOLATE REDUCTASE FAMILY PROTEIN (AFU_ORTHOLOGUE AFUA_8G06820)"/>
    <property type="match status" value="1"/>
</dbReference>
<organism evidence="2 3">
    <name type="scientific">Actinomadura fulvescens</name>
    <dbReference type="NCBI Taxonomy" id="46160"/>
    <lineage>
        <taxon>Bacteria</taxon>
        <taxon>Bacillati</taxon>
        <taxon>Actinomycetota</taxon>
        <taxon>Actinomycetes</taxon>
        <taxon>Streptosporangiales</taxon>
        <taxon>Thermomonosporaceae</taxon>
        <taxon>Actinomadura</taxon>
    </lineage>
</organism>
<keyword evidence="3" id="KW-1185">Reference proteome</keyword>
<name>A0ABN3PUW0_9ACTN</name>
<dbReference type="EMBL" id="BAAATD010000005">
    <property type="protein sequence ID" value="GAA2602169.1"/>
    <property type="molecule type" value="Genomic_DNA"/>
</dbReference>